<name>A0A1H2DVS7_9PSED</name>
<evidence type="ECO:0000313" key="1">
    <source>
        <dbReference type="EMBL" id="SDT86942.1"/>
    </source>
</evidence>
<dbReference type="STRING" id="364197.SAMN05216296_0068"/>
<keyword evidence="2" id="KW-1185">Reference proteome</keyword>
<reference evidence="2" key="1">
    <citation type="submission" date="2016-10" db="EMBL/GenBank/DDBJ databases">
        <authorList>
            <person name="Varghese N."/>
            <person name="Submissions S."/>
        </authorList>
    </citation>
    <scope>NUCLEOTIDE SEQUENCE [LARGE SCALE GENOMIC DNA]</scope>
    <source>
        <strain evidence="2">DSM 17875</strain>
    </source>
</reference>
<protein>
    <submittedName>
        <fullName evidence="1">Uncharacterized protein</fullName>
    </submittedName>
</protein>
<gene>
    <name evidence="1" type="ORF">SAMN05216296_0068</name>
</gene>
<dbReference type="EMBL" id="LT629785">
    <property type="protein sequence ID" value="SDT86942.1"/>
    <property type="molecule type" value="Genomic_DNA"/>
</dbReference>
<sequence length="326" mass="35602">MSRLHELSIRYSGTDSEPDGEAFYRAFTRYIKTNRESLFDIALTASTAEIFLDSDSSVINPRLLEAITATNPSLTQDRLFGLDADALQGAINTAKGKYFEYLVVDRLNAGEQVGPVVLPDGYHAELAQSMTQPGWDLRIVDSDGIAAEFLQLKATDSIGYIQQALSRYPDIQILATEEVGSSGLVLDSGIAEADLREQVAGAVDQLDESVLEQFLDYFSPLLPLVAIASWEGYKISLGQQSLDEFKLAIARRGQRIVATNFVGAAVYALDGGVLTVPAAIMGGLIFDRTINQTAIMASYKQHADRMLAFRLDQQGREISSEAAWGF</sequence>
<proteinExistence type="predicted"/>
<dbReference type="RefSeq" id="WP_090192553.1">
    <property type="nucleotide sequence ID" value="NZ_LT629785.1"/>
</dbReference>
<dbReference type="Proteomes" id="UP000243232">
    <property type="component" value="Chromosome I"/>
</dbReference>
<dbReference type="AlphaFoldDB" id="A0A1H2DVS7"/>
<accession>A0A1H2DVS7</accession>
<evidence type="ECO:0000313" key="2">
    <source>
        <dbReference type="Proteomes" id="UP000243232"/>
    </source>
</evidence>
<dbReference type="OrthoDB" id="1415778at2"/>
<organism evidence="1 2">
    <name type="scientific">Pseudomonas pohangensis</name>
    <dbReference type="NCBI Taxonomy" id="364197"/>
    <lineage>
        <taxon>Bacteria</taxon>
        <taxon>Pseudomonadati</taxon>
        <taxon>Pseudomonadota</taxon>
        <taxon>Gammaproteobacteria</taxon>
        <taxon>Pseudomonadales</taxon>
        <taxon>Pseudomonadaceae</taxon>
        <taxon>Pseudomonas</taxon>
    </lineage>
</organism>